<dbReference type="Proteomes" id="UP000628984">
    <property type="component" value="Unassembled WGS sequence"/>
</dbReference>
<dbReference type="GO" id="GO:0005978">
    <property type="term" value="P:glycogen biosynthetic process"/>
    <property type="evidence" value="ECO:0007669"/>
    <property type="project" value="UniProtKB-KW"/>
</dbReference>
<dbReference type="InterPro" id="IPR056818">
    <property type="entry name" value="GlmU/GlgC-like_hexapep"/>
</dbReference>
<evidence type="ECO:0000313" key="8">
    <source>
        <dbReference type="Proteomes" id="UP000628984"/>
    </source>
</evidence>
<comment type="caution">
    <text evidence="7">The sequence shown here is derived from an EMBL/GenBank/DDBJ whole genome shotgun (WGS) entry which is preliminary data.</text>
</comment>
<dbReference type="InterPro" id="IPR029044">
    <property type="entry name" value="Nucleotide-diphossugar_trans"/>
</dbReference>
<dbReference type="GO" id="GO:0008878">
    <property type="term" value="F:glucose-1-phosphate adenylyltransferase activity"/>
    <property type="evidence" value="ECO:0007669"/>
    <property type="project" value="InterPro"/>
</dbReference>
<evidence type="ECO:0000256" key="2">
    <source>
        <dbReference type="ARBA" id="ARBA00022679"/>
    </source>
</evidence>
<dbReference type="PANTHER" id="PTHR43523:SF2">
    <property type="entry name" value="GLUCOSE-1-PHOSPHATE ADENYLYLTRANSFERASE"/>
    <property type="match status" value="1"/>
</dbReference>
<evidence type="ECO:0000259" key="5">
    <source>
        <dbReference type="Pfam" id="PF00483"/>
    </source>
</evidence>
<dbReference type="AlphaFoldDB" id="A0A918MPG2"/>
<keyword evidence="8" id="KW-1185">Reference proteome</keyword>
<dbReference type="Pfam" id="PF00483">
    <property type="entry name" value="NTP_transferase"/>
    <property type="match status" value="1"/>
</dbReference>
<evidence type="ECO:0000256" key="3">
    <source>
        <dbReference type="ARBA" id="ARBA00022695"/>
    </source>
</evidence>
<evidence type="ECO:0000256" key="4">
    <source>
        <dbReference type="ARBA" id="ARBA00023056"/>
    </source>
</evidence>
<dbReference type="Gene3D" id="2.160.10.10">
    <property type="entry name" value="Hexapeptide repeat proteins"/>
    <property type="match status" value="1"/>
</dbReference>
<dbReference type="InterPro" id="IPR005835">
    <property type="entry name" value="NTP_transferase_dom"/>
</dbReference>
<dbReference type="EMBL" id="BMYQ01000015">
    <property type="protein sequence ID" value="GGW42674.1"/>
    <property type="molecule type" value="Genomic_DNA"/>
</dbReference>
<keyword evidence="3 7" id="KW-0548">Nucleotidyltransferase</keyword>
<reference evidence="7" key="2">
    <citation type="submission" date="2020-09" db="EMBL/GenBank/DDBJ databases">
        <authorList>
            <person name="Sun Q."/>
            <person name="Kim S."/>
        </authorList>
    </citation>
    <scope>NUCLEOTIDE SEQUENCE</scope>
    <source>
        <strain evidence="7">KCTC 23714</strain>
    </source>
</reference>
<proteinExistence type="inferred from homology"/>
<name>A0A918MPG2_9RHOB</name>
<keyword evidence="2" id="KW-0808">Transferase</keyword>
<sequence length="370" mass="40334">MQSQTSPTFCVLLAGGQGSRLHELTAMDCKPAVPFAGARLVDFTMANAARSGLRQMLVALQYRPQLLARHLRAVWGPQFPAGLALYDGMSVQPGGYRGTADAVRAHLPDLTASGADEVLVLSADHVYQMDYRAMLHRHRESGAKLTVAVDEIPLAQAGRFGVLTADAAGRVTAFDEKPRHPQPIADRPTHALVSMGIYVIDRLWLSDLLRRTDMDDFGQDVLPEAVAQGVVQVHRTGADFYWRDVGTLDSYRLAQLDFLATGTPPLLVPASAHLPGREVRRAAGQGNVLLPGAHLGRRARVRQTILAPGAMIPDGMVIGEDPDEDRRWFRVTPGGTVLVTQSMLARRRAEQQRPCQLPFYPLSTAQTQGS</sequence>
<evidence type="ECO:0000256" key="1">
    <source>
        <dbReference type="ARBA" id="ARBA00010443"/>
    </source>
</evidence>
<evidence type="ECO:0000313" key="7">
    <source>
        <dbReference type="EMBL" id="GGW42674.1"/>
    </source>
</evidence>
<dbReference type="PANTHER" id="PTHR43523">
    <property type="entry name" value="GLUCOSE-1-PHOSPHATE ADENYLYLTRANSFERASE-RELATED"/>
    <property type="match status" value="1"/>
</dbReference>
<dbReference type="RefSeq" id="WP_189635051.1">
    <property type="nucleotide sequence ID" value="NZ_BMYQ01000015.1"/>
</dbReference>
<gene>
    <name evidence="7" type="primary">glgC</name>
    <name evidence="7" type="ORF">GCM10011452_33680</name>
</gene>
<reference evidence="7" key="1">
    <citation type="journal article" date="2014" name="Int. J. Syst. Evol. Microbiol.">
        <title>Complete genome sequence of Corynebacterium casei LMG S-19264T (=DSM 44701T), isolated from a smear-ripened cheese.</title>
        <authorList>
            <consortium name="US DOE Joint Genome Institute (JGI-PGF)"/>
            <person name="Walter F."/>
            <person name="Albersmeier A."/>
            <person name="Kalinowski J."/>
            <person name="Ruckert C."/>
        </authorList>
    </citation>
    <scope>NUCLEOTIDE SEQUENCE</scope>
    <source>
        <strain evidence="7">KCTC 23714</strain>
    </source>
</reference>
<dbReference type="Pfam" id="PF24894">
    <property type="entry name" value="Hexapep_GlmU"/>
    <property type="match status" value="1"/>
</dbReference>
<comment type="similarity">
    <text evidence="1">Belongs to the bacterial/plant glucose-1-phosphate adenylyltransferase family.</text>
</comment>
<protein>
    <submittedName>
        <fullName evidence="7">Glucose-1-phosphate adenylyltransferase</fullName>
    </submittedName>
</protein>
<evidence type="ECO:0000259" key="6">
    <source>
        <dbReference type="Pfam" id="PF24894"/>
    </source>
</evidence>
<feature type="domain" description="Nucleotidyl transferase" evidence="5">
    <location>
        <begin position="11"/>
        <end position="257"/>
    </location>
</feature>
<organism evidence="7 8">
    <name type="scientific">Gemmobacter lanyuensis</name>
    <dbReference type="NCBI Taxonomy" id="1054497"/>
    <lineage>
        <taxon>Bacteria</taxon>
        <taxon>Pseudomonadati</taxon>
        <taxon>Pseudomonadota</taxon>
        <taxon>Alphaproteobacteria</taxon>
        <taxon>Rhodobacterales</taxon>
        <taxon>Paracoccaceae</taxon>
        <taxon>Gemmobacter</taxon>
    </lineage>
</organism>
<dbReference type="Gene3D" id="3.90.550.10">
    <property type="entry name" value="Spore Coat Polysaccharide Biosynthesis Protein SpsA, Chain A"/>
    <property type="match status" value="1"/>
</dbReference>
<accession>A0A918MPG2</accession>
<feature type="domain" description="Glucose-1-phosphate adenylyltransferase/Bifunctional protein GlmU-like C-terminal hexapeptide" evidence="6">
    <location>
        <begin position="285"/>
        <end position="339"/>
    </location>
</feature>
<dbReference type="InterPro" id="IPR011831">
    <property type="entry name" value="ADP-Glc_PPase"/>
</dbReference>
<dbReference type="SUPFAM" id="SSF53448">
    <property type="entry name" value="Nucleotide-diphospho-sugar transferases"/>
    <property type="match status" value="1"/>
</dbReference>
<keyword evidence="4" id="KW-0320">Glycogen biosynthesis</keyword>